<sequence length="325" mass="36938">MSLSVESYRFQALLQLGDMYNTRNTECAELKEALQRQEQPSPVTTQQTPPPTPPIQSRVFTAHSPPACDKPTVPVTWASLAANYKSKTLAAQDKKTERSQYLAYMSALPQPLRLCRPKFTDHDSVLQPVAKILDGYDVFSISYPNPVTRRDILHCPKRTLWCNQSRIHAIVVEPTHIFSRQTNRYVENHAMTRYCGKNSDRVNFFANKGEFVYYVGTYVVHSLRAVHPPSGGIPSDVSNYAIHNQMGMTEDEVRASSHLLPGGRVGTECFGMQCVGFDQDVYRMLRERFTNSGSFEQHPEQGLKRKAESEEEMRGEREVKLSRFA</sequence>
<keyword evidence="3" id="KW-1185">Reference proteome</keyword>
<accession>A0AAD7CE21</accession>
<dbReference type="AlphaFoldDB" id="A0AAD7CE21"/>
<name>A0AAD7CE21_9AGAR</name>
<feature type="region of interest" description="Disordered" evidence="1">
    <location>
        <begin position="293"/>
        <end position="325"/>
    </location>
</feature>
<organism evidence="2 3">
    <name type="scientific">Roridomyces roridus</name>
    <dbReference type="NCBI Taxonomy" id="1738132"/>
    <lineage>
        <taxon>Eukaryota</taxon>
        <taxon>Fungi</taxon>
        <taxon>Dikarya</taxon>
        <taxon>Basidiomycota</taxon>
        <taxon>Agaricomycotina</taxon>
        <taxon>Agaricomycetes</taxon>
        <taxon>Agaricomycetidae</taxon>
        <taxon>Agaricales</taxon>
        <taxon>Marasmiineae</taxon>
        <taxon>Mycenaceae</taxon>
        <taxon>Roridomyces</taxon>
    </lineage>
</organism>
<evidence type="ECO:0000313" key="3">
    <source>
        <dbReference type="Proteomes" id="UP001221142"/>
    </source>
</evidence>
<dbReference type="EMBL" id="JARKIF010000003">
    <property type="protein sequence ID" value="KAJ7644561.1"/>
    <property type="molecule type" value="Genomic_DNA"/>
</dbReference>
<gene>
    <name evidence="2" type="ORF">FB45DRAFT_297791</name>
</gene>
<evidence type="ECO:0000313" key="2">
    <source>
        <dbReference type="EMBL" id="KAJ7644561.1"/>
    </source>
</evidence>
<feature type="compositionally biased region" description="Basic and acidic residues" evidence="1">
    <location>
        <begin position="297"/>
        <end position="325"/>
    </location>
</feature>
<dbReference type="Proteomes" id="UP001221142">
    <property type="component" value="Unassembled WGS sequence"/>
</dbReference>
<evidence type="ECO:0000256" key="1">
    <source>
        <dbReference type="SAM" id="MobiDB-lite"/>
    </source>
</evidence>
<reference evidence="2" key="1">
    <citation type="submission" date="2023-03" db="EMBL/GenBank/DDBJ databases">
        <title>Massive genome expansion in bonnet fungi (Mycena s.s.) driven by repeated elements and novel gene families across ecological guilds.</title>
        <authorList>
            <consortium name="Lawrence Berkeley National Laboratory"/>
            <person name="Harder C.B."/>
            <person name="Miyauchi S."/>
            <person name="Viragh M."/>
            <person name="Kuo A."/>
            <person name="Thoen E."/>
            <person name="Andreopoulos B."/>
            <person name="Lu D."/>
            <person name="Skrede I."/>
            <person name="Drula E."/>
            <person name="Henrissat B."/>
            <person name="Morin E."/>
            <person name="Kohler A."/>
            <person name="Barry K."/>
            <person name="LaButti K."/>
            <person name="Morin E."/>
            <person name="Salamov A."/>
            <person name="Lipzen A."/>
            <person name="Mereny Z."/>
            <person name="Hegedus B."/>
            <person name="Baldrian P."/>
            <person name="Stursova M."/>
            <person name="Weitz H."/>
            <person name="Taylor A."/>
            <person name="Grigoriev I.V."/>
            <person name="Nagy L.G."/>
            <person name="Martin F."/>
            <person name="Kauserud H."/>
        </authorList>
    </citation>
    <scope>NUCLEOTIDE SEQUENCE</scope>
    <source>
        <strain evidence="2">9284</strain>
    </source>
</reference>
<comment type="caution">
    <text evidence="2">The sequence shown here is derived from an EMBL/GenBank/DDBJ whole genome shotgun (WGS) entry which is preliminary data.</text>
</comment>
<feature type="compositionally biased region" description="Low complexity" evidence="1">
    <location>
        <begin position="37"/>
        <end position="47"/>
    </location>
</feature>
<protein>
    <submittedName>
        <fullName evidence="2">Uncharacterized protein</fullName>
    </submittedName>
</protein>
<feature type="region of interest" description="Disordered" evidence="1">
    <location>
        <begin position="34"/>
        <end position="56"/>
    </location>
</feature>
<proteinExistence type="predicted"/>